<dbReference type="GO" id="GO:0005524">
    <property type="term" value="F:ATP binding"/>
    <property type="evidence" value="ECO:0007669"/>
    <property type="project" value="UniProtKB-KW"/>
</dbReference>
<evidence type="ECO:0000256" key="3">
    <source>
        <dbReference type="ARBA" id="ARBA00022840"/>
    </source>
</evidence>
<dbReference type="Gene3D" id="2.60.34.10">
    <property type="entry name" value="Substrate Binding Domain Of DNAk, Chain A, domain 1"/>
    <property type="match status" value="1"/>
</dbReference>
<proteinExistence type="inferred from homology"/>
<sequence>QGPSAIFHAAACCSQVVIVDSSKGALNVKGFAYNHHSRGLCASQALSSEFKKNQKLMSHQTTRPFSILLLTLKIEEAPLNMESPMKGIDTTSSCTSEAFDNLFAPLLERTIAPLKLRMNSDRRIDWWLDPGAAFKSGVQDHVPLGKQLTFHRSEPFELKLCHSNPSKLPGSINPFITHYVVRNVGPKAMGRPSSVKIKAKIKYSGLVLLKGAVAYEEVQIEAAPADSGKEAKPTKKTVKKELSAFLMYSSLDRPALDHLLAREGDKIVLRPKGKQMWSRNMSTSLREHALSQAEKWLYPEVRGDAIKLQYIARVKPRIGHKPNDNWERQSQITMTSRKLMEAIHKKVAEKWIGDCSAKQAELSKTQEPAMIWIEILQRKDKFMSDCNLIFNKPPPKLTANPDATMLWVTGSGTLCH</sequence>
<dbReference type="PANTHER" id="PTHR45639:SF4">
    <property type="entry name" value="HSC70CB, ISOFORM G"/>
    <property type="match status" value="1"/>
</dbReference>
<dbReference type="VEuPathDB" id="FungiDB:PSTT_00923"/>
<dbReference type="VEuPathDB" id="FungiDB:PSHT_07946"/>
<evidence type="ECO:0000313" key="4">
    <source>
        <dbReference type="EMBL" id="POW17077.1"/>
    </source>
</evidence>
<dbReference type="GO" id="GO:0005634">
    <property type="term" value="C:nucleus"/>
    <property type="evidence" value="ECO:0007669"/>
    <property type="project" value="TreeGrafter"/>
</dbReference>
<dbReference type="PANTHER" id="PTHR45639">
    <property type="entry name" value="HSC70CB, ISOFORM G-RELATED"/>
    <property type="match status" value="1"/>
</dbReference>
<dbReference type="AlphaFoldDB" id="A0A2S4W5V6"/>
<comment type="caution">
    <text evidence="4">The sequence shown here is derived from an EMBL/GenBank/DDBJ whole genome shotgun (WGS) entry which is preliminary data.</text>
</comment>
<feature type="non-terminal residue" evidence="4">
    <location>
        <position position="1"/>
    </location>
</feature>
<protein>
    <submittedName>
        <fullName evidence="4">Uncharacterized protein</fullName>
    </submittedName>
</protein>
<organism evidence="4 5">
    <name type="scientific">Puccinia striiformis</name>
    <dbReference type="NCBI Taxonomy" id="27350"/>
    <lineage>
        <taxon>Eukaryota</taxon>
        <taxon>Fungi</taxon>
        <taxon>Dikarya</taxon>
        <taxon>Basidiomycota</taxon>
        <taxon>Pucciniomycotina</taxon>
        <taxon>Pucciniomycetes</taxon>
        <taxon>Pucciniales</taxon>
        <taxon>Pucciniaceae</taxon>
        <taxon>Puccinia</taxon>
    </lineage>
</organism>
<keyword evidence="2" id="KW-0547">Nucleotide-binding</keyword>
<evidence type="ECO:0000256" key="2">
    <source>
        <dbReference type="ARBA" id="ARBA00022741"/>
    </source>
</evidence>
<dbReference type="GO" id="GO:0005829">
    <property type="term" value="C:cytosol"/>
    <property type="evidence" value="ECO:0007669"/>
    <property type="project" value="TreeGrafter"/>
</dbReference>
<reference evidence="4" key="1">
    <citation type="submission" date="2017-12" db="EMBL/GenBank/DDBJ databases">
        <title>Gene loss provides genomic basis for host adaptation in cereal stripe rust fungi.</title>
        <authorList>
            <person name="Xia C."/>
        </authorList>
    </citation>
    <scope>NUCLEOTIDE SEQUENCE [LARGE SCALE GENOMIC DNA]</scope>
    <source>
        <strain evidence="4">93-210</strain>
    </source>
</reference>
<dbReference type="Proteomes" id="UP000239156">
    <property type="component" value="Unassembled WGS sequence"/>
</dbReference>
<accession>A0A2S4W5V6</accession>
<dbReference type="InterPro" id="IPR013126">
    <property type="entry name" value="Hsp_70_fam"/>
</dbReference>
<dbReference type="InterPro" id="IPR029047">
    <property type="entry name" value="HSP70_peptide-bd_sf"/>
</dbReference>
<keyword evidence="3" id="KW-0067">ATP-binding</keyword>
<dbReference type="GO" id="GO:0140662">
    <property type="term" value="F:ATP-dependent protein folding chaperone"/>
    <property type="evidence" value="ECO:0007669"/>
    <property type="project" value="InterPro"/>
</dbReference>
<gene>
    <name evidence="4" type="ORF">PSTT_00923</name>
</gene>
<comment type="similarity">
    <text evidence="1">Belongs to the heat shock protein 70 family.</text>
</comment>
<evidence type="ECO:0000256" key="1">
    <source>
        <dbReference type="ARBA" id="ARBA00007381"/>
    </source>
</evidence>
<keyword evidence="5" id="KW-1185">Reference proteome</keyword>
<name>A0A2S4W5V6_9BASI</name>
<evidence type="ECO:0000313" key="5">
    <source>
        <dbReference type="Proteomes" id="UP000239156"/>
    </source>
</evidence>
<dbReference type="EMBL" id="PKSL01000004">
    <property type="protein sequence ID" value="POW17077.1"/>
    <property type="molecule type" value="Genomic_DNA"/>
</dbReference>
<dbReference type="VEuPathDB" id="FungiDB:PSHT_07945"/>